<feature type="transmembrane region" description="Helical" evidence="6">
    <location>
        <begin position="96"/>
        <end position="117"/>
    </location>
</feature>
<dbReference type="InterPro" id="IPR005226">
    <property type="entry name" value="UPF0014_fam"/>
</dbReference>
<evidence type="ECO:0000256" key="6">
    <source>
        <dbReference type="SAM" id="Phobius"/>
    </source>
</evidence>
<feature type="transmembrane region" description="Helical" evidence="6">
    <location>
        <begin position="129"/>
        <end position="148"/>
    </location>
</feature>
<evidence type="ECO:0000256" key="5">
    <source>
        <dbReference type="ARBA" id="ARBA00023136"/>
    </source>
</evidence>
<feature type="transmembrane region" description="Helical" evidence="6">
    <location>
        <begin position="225"/>
        <end position="247"/>
    </location>
</feature>
<dbReference type="PANTHER" id="PTHR30028">
    <property type="entry name" value="UPF0014 INNER MEMBRANE PROTEIN YBBM-RELATED"/>
    <property type="match status" value="1"/>
</dbReference>
<organism evidence="7 8">
    <name type="scientific">Marinobacterium aestuariivivens</name>
    <dbReference type="NCBI Taxonomy" id="1698799"/>
    <lineage>
        <taxon>Bacteria</taxon>
        <taxon>Pseudomonadati</taxon>
        <taxon>Pseudomonadota</taxon>
        <taxon>Gammaproteobacteria</taxon>
        <taxon>Oceanospirillales</taxon>
        <taxon>Oceanospirillaceae</taxon>
        <taxon>Marinobacterium</taxon>
    </lineage>
</organism>
<evidence type="ECO:0000313" key="7">
    <source>
        <dbReference type="EMBL" id="MFC6672462.1"/>
    </source>
</evidence>
<sequence length="267" mass="28420">MPGEYHALALVDVAVAALLLLINLGLSIGLKLGLARPLLVAGLRMTVQLLLVGLILEWVFALQSPLPVLGIALLMATLAGVTAAGRSHRRFAGIYWDSLISVLGAALVVTGVALAGIVKVTPWYDPQYLIPMLGMVLGNTLNGISLGLDRFTGTLYERSALIESRLALGATRWEAARTEIREALRTALLPTINSMLVMGVVSLPGMMTGQILAGAAPADAVRYQIAIVFMIASAAALGSLGAILLAYRRLFNRRHQFLKFLLDGDEP</sequence>
<gene>
    <name evidence="7" type="ORF">ACFQDL_22140</name>
</gene>
<evidence type="ECO:0000256" key="3">
    <source>
        <dbReference type="ARBA" id="ARBA00022692"/>
    </source>
</evidence>
<feature type="transmembrane region" description="Helical" evidence="6">
    <location>
        <begin position="6"/>
        <end position="26"/>
    </location>
</feature>
<accession>A0ABW2A4T4</accession>
<evidence type="ECO:0000313" key="8">
    <source>
        <dbReference type="Proteomes" id="UP001596422"/>
    </source>
</evidence>
<evidence type="ECO:0000256" key="2">
    <source>
        <dbReference type="ARBA" id="ARBA00005268"/>
    </source>
</evidence>
<comment type="similarity">
    <text evidence="2">Belongs to the UPF0014 family.</text>
</comment>
<keyword evidence="8" id="KW-1185">Reference proteome</keyword>
<dbReference type="Pfam" id="PF03649">
    <property type="entry name" value="UPF0014"/>
    <property type="match status" value="1"/>
</dbReference>
<comment type="subcellular location">
    <subcellularLocation>
        <location evidence="1">Membrane</location>
        <topology evidence="1">Multi-pass membrane protein</topology>
    </subcellularLocation>
</comment>
<dbReference type="RefSeq" id="WP_379910898.1">
    <property type="nucleotide sequence ID" value="NZ_JBHSWE010000001.1"/>
</dbReference>
<keyword evidence="3 6" id="KW-0812">Transmembrane</keyword>
<keyword evidence="5 6" id="KW-0472">Membrane</keyword>
<comment type="caution">
    <text evidence="7">The sequence shown here is derived from an EMBL/GenBank/DDBJ whole genome shotgun (WGS) entry which is preliminary data.</text>
</comment>
<proteinExistence type="inferred from homology"/>
<evidence type="ECO:0000256" key="4">
    <source>
        <dbReference type="ARBA" id="ARBA00022989"/>
    </source>
</evidence>
<dbReference type="Proteomes" id="UP001596422">
    <property type="component" value="Unassembled WGS sequence"/>
</dbReference>
<feature type="transmembrane region" description="Helical" evidence="6">
    <location>
        <begin position="187"/>
        <end position="213"/>
    </location>
</feature>
<feature type="transmembrane region" description="Helical" evidence="6">
    <location>
        <begin position="66"/>
        <end position="84"/>
    </location>
</feature>
<protein>
    <submittedName>
        <fullName evidence="7">ABC transporter permease</fullName>
    </submittedName>
</protein>
<feature type="transmembrane region" description="Helical" evidence="6">
    <location>
        <begin position="38"/>
        <end position="60"/>
    </location>
</feature>
<dbReference type="PANTHER" id="PTHR30028:SF0">
    <property type="entry name" value="PROTEIN ALUMINUM SENSITIVE 3"/>
    <property type="match status" value="1"/>
</dbReference>
<keyword evidence="4 6" id="KW-1133">Transmembrane helix</keyword>
<dbReference type="EMBL" id="JBHSWE010000001">
    <property type="protein sequence ID" value="MFC6672462.1"/>
    <property type="molecule type" value="Genomic_DNA"/>
</dbReference>
<reference evidence="8" key="1">
    <citation type="journal article" date="2019" name="Int. J. Syst. Evol. Microbiol.">
        <title>The Global Catalogue of Microorganisms (GCM) 10K type strain sequencing project: providing services to taxonomists for standard genome sequencing and annotation.</title>
        <authorList>
            <consortium name="The Broad Institute Genomics Platform"/>
            <consortium name="The Broad Institute Genome Sequencing Center for Infectious Disease"/>
            <person name="Wu L."/>
            <person name="Ma J."/>
        </authorList>
    </citation>
    <scope>NUCLEOTIDE SEQUENCE [LARGE SCALE GENOMIC DNA]</scope>
    <source>
        <strain evidence="8">NBRC 111756</strain>
    </source>
</reference>
<name>A0ABW2A4T4_9GAMM</name>
<evidence type="ECO:0000256" key="1">
    <source>
        <dbReference type="ARBA" id="ARBA00004141"/>
    </source>
</evidence>